<sequence>GISHRPYGLDWIHFERLMYRLMILHGQARPGDRIPADPWVLFLDRYAPRSVRRSPSEEGRVEVAYFPSSILLSS</sequence>
<gene>
    <name evidence="1" type="ORF">BP01DRAFT_267139</name>
</gene>
<dbReference type="GeneID" id="37072584"/>
<proteinExistence type="predicted"/>
<dbReference type="AlphaFoldDB" id="A0A318ZDG1"/>
<dbReference type="RefSeq" id="XP_025431523.1">
    <property type="nucleotide sequence ID" value="XM_025571356.1"/>
</dbReference>
<accession>A0A318ZDG1</accession>
<dbReference type="OrthoDB" id="4508365at2759"/>
<dbReference type="Proteomes" id="UP000248349">
    <property type="component" value="Unassembled WGS sequence"/>
</dbReference>
<feature type="non-terminal residue" evidence="1">
    <location>
        <position position="74"/>
    </location>
</feature>
<reference evidence="1 2" key="1">
    <citation type="submission" date="2016-12" db="EMBL/GenBank/DDBJ databases">
        <title>The genomes of Aspergillus section Nigri reveals drivers in fungal speciation.</title>
        <authorList>
            <consortium name="DOE Joint Genome Institute"/>
            <person name="Vesth T.C."/>
            <person name="Nybo J."/>
            <person name="Theobald S."/>
            <person name="Brandl J."/>
            <person name="Frisvad J.C."/>
            <person name="Nielsen K.F."/>
            <person name="Lyhne E.K."/>
            <person name="Kogle M.E."/>
            <person name="Kuo A."/>
            <person name="Riley R."/>
            <person name="Clum A."/>
            <person name="Nolan M."/>
            <person name="Lipzen A."/>
            <person name="Salamov A."/>
            <person name="Henrissat B."/>
            <person name="Wiebenga A."/>
            <person name="De Vries R.P."/>
            <person name="Grigoriev I.V."/>
            <person name="Mortensen U.H."/>
            <person name="Andersen M.R."/>
            <person name="Baker S.E."/>
        </authorList>
    </citation>
    <scope>NUCLEOTIDE SEQUENCE [LARGE SCALE GENOMIC DNA]</scope>
    <source>
        <strain evidence="1 2">JOP 1030-1</strain>
    </source>
</reference>
<feature type="non-terminal residue" evidence="1">
    <location>
        <position position="1"/>
    </location>
</feature>
<organism evidence="1 2">
    <name type="scientific">Aspergillus saccharolyticus JOP 1030-1</name>
    <dbReference type="NCBI Taxonomy" id="1450539"/>
    <lineage>
        <taxon>Eukaryota</taxon>
        <taxon>Fungi</taxon>
        <taxon>Dikarya</taxon>
        <taxon>Ascomycota</taxon>
        <taxon>Pezizomycotina</taxon>
        <taxon>Eurotiomycetes</taxon>
        <taxon>Eurotiomycetidae</taxon>
        <taxon>Eurotiales</taxon>
        <taxon>Aspergillaceae</taxon>
        <taxon>Aspergillus</taxon>
        <taxon>Aspergillus subgen. Circumdati</taxon>
    </lineage>
</organism>
<evidence type="ECO:0000313" key="1">
    <source>
        <dbReference type="EMBL" id="PYH45541.1"/>
    </source>
</evidence>
<keyword evidence="2" id="KW-1185">Reference proteome</keyword>
<evidence type="ECO:0000313" key="2">
    <source>
        <dbReference type="Proteomes" id="UP000248349"/>
    </source>
</evidence>
<protein>
    <submittedName>
        <fullName evidence="1">Uncharacterized protein</fullName>
    </submittedName>
</protein>
<name>A0A318ZDG1_9EURO</name>
<dbReference type="EMBL" id="KZ821231">
    <property type="protein sequence ID" value="PYH45541.1"/>
    <property type="molecule type" value="Genomic_DNA"/>
</dbReference>